<name>A0A6N6JCX0_9RHOB</name>
<accession>A0A6N6JCX0</accession>
<dbReference type="Proteomes" id="UP000436822">
    <property type="component" value="Unassembled WGS sequence"/>
</dbReference>
<comment type="caution">
    <text evidence="4">The sequence shown here is derived from an EMBL/GenBank/DDBJ whole genome shotgun (WGS) entry which is preliminary data.</text>
</comment>
<evidence type="ECO:0000256" key="1">
    <source>
        <dbReference type="ARBA" id="ARBA00006484"/>
    </source>
</evidence>
<dbReference type="PRINTS" id="PR00080">
    <property type="entry name" value="SDRFAMILY"/>
</dbReference>
<dbReference type="Pfam" id="PF13561">
    <property type="entry name" value="adh_short_C2"/>
    <property type="match status" value="1"/>
</dbReference>
<comment type="similarity">
    <text evidence="1">Belongs to the short-chain dehydrogenases/reductases (SDR) family.</text>
</comment>
<dbReference type="SUPFAM" id="SSF51735">
    <property type="entry name" value="NAD(P)-binding Rossmann-fold domains"/>
    <property type="match status" value="1"/>
</dbReference>
<dbReference type="RefSeq" id="WP_159804131.1">
    <property type="nucleotide sequence ID" value="NZ_BLJE01000001.1"/>
</dbReference>
<dbReference type="PANTHER" id="PTHR48107:SF7">
    <property type="entry name" value="RE15974P"/>
    <property type="match status" value="1"/>
</dbReference>
<evidence type="ECO:0000256" key="3">
    <source>
        <dbReference type="SAM" id="SignalP"/>
    </source>
</evidence>
<dbReference type="AlphaFoldDB" id="A0A6N6JCX0"/>
<sequence>MTDIQNPSRRTMMRGLVAAGAATAAAGAAAHAQTASSGPLAGKVAIVTGARNNLGRGFAERLAQMGADVVVHYHRTETRAEAEETAELVRATGRRAALIHGDLGDSANVKAMFDLAETEFGGADILVHTAGKIIKKPVAEFTDAEFEELLNANTKTTFYAMREGARRLRDGGRIIAIGTSLTAGAAPGYAGYSGTKAPVEEFTRMLAKELGARRITVNNIAPGPIDTPFFHAAETPQSVAYASGLAVEGRLGTVADVVPAVAALALPEGQWTNGQTVFVNGGYLTR</sequence>
<dbReference type="PROSITE" id="PS51318">
    <property type="entry name" value="TAT"/>
    <property type="match status" value="1"/>
</dbReference>
<feature type="signal peptide" evidence="3">
    <location>
        <begin position="1"/>
        <end position="32"/>
    </location>
</feature>
<evidence type="ECO:0000256" key="2">
    <source>
        <dbReference type="ARBA" id="ARBA00023002"/>
    </source>
</evidence>
<evidence type="ECO:0000313" key="4">
    <source>
        <dbReference type="EMBL" id="GFE63168.1"/>
    </source>
</evidence>
<dbReference type="InterPro" id="IPR006311">
    <property type="entry name" value="TAT_signal"/>
</dbReference>
<evidence type="ECO:0000313" key="5">
    <source>
        <dbReference type="Proteomes" id="UP000436822"/>
    </source>
</evidence>
<dbReference type="OrthoDB" id="9792355at2"/>
<dbReference type="PRINTS" id="PR00081">
    <property type="entry name" value="GDHRDH"/>
</dbReference>
<protein>
    <submittedName>
        <fullName evidence="4">Putative short chain dehydrogenase/reductase</fullName>
    </submittedName>
</protein>
<dbReference type="InterPro" id="IPR002347">
    <property type="entry name" value="SDR_fam"/>
</dbReference>
<reference evidence="4 5" key="1">
    <citation type="submission" date="2019-12" db="EMBL/GenBank/DDBJ databases">
        <title>Litoreibacter badius sp. nov., a novel bacteriochlorophyll a-containing bacterium in the genus Litoreibacter.</title>
        <authorList>
            <person name="Kanamuro M."/>
            <person name="Takabe Y."/>
            <person name="Mori K."/>
            <person name="Takaichi S."/>
            <person name="Hanada S."/>
        </authorList>
    </citation>
    <scope>NUCLEOTIDE SEQUENCE [LARGE SCALE GENOMIC DNA]</scope>
    <source>
        <strain evidence="4 5">K6</strain>
    </source>
</reference>
<dbReference type="InterPro" id="IPR036291">
    <property type="entry name" value="NAD(P)-bd_dom_sf"/>
</dbReference>
<dbReference type="Gene3D" id="3.40.50.720">
    <property type="entry name" value="NAD(P)-binding Rossmann-like Domain"/>
    <property type="match status" value="1"/>
</dbReference>
<feature type="chain" id="PRO_5026918713" evidence="3">
    <location>
        <begin position="33"/>
        <end position="286"/>
    </location>
</feature>
<dbReference type="EMBL" id="BLJE01000001">
    <property type="protein sequence ID" value="GFE63168.1"/>
    <property type="molecule type" value="Genomic_DNA"/>
</dbReference>
<gene>
    <name evidence="4" type="ORF">KIN_02420</name>
</gene>
<dbReference type="PANTHER" id="PTHR48107">
    <property type="entry name" value="NADPH-DEPENDENT ALDEHYDE REDUCTASE-LIKE PROTEIN, CHLOROPLASTIC-RELATED"/>
    <property type="match status" value="1"/>
</dbReference>
<dbReference type="GO" id="GO:0016614">
    <property type="term" value="F:oxidoreductase activity, acting on CH-OH group of donors"/>
    <property type="evidence" value="ECO:0007669"/>
    <property type="project" value="UniProtKB-ARBA"/>
</dbReference>
<keyword evidence="3" id="KW-0732">Signal</keyword>
<organism evidence="4 5">
    <name type="scientific">Litoreibacter roseus</name>
    <dbReference type="NCBI Taxonomy" id="2601869"/>
    <lineage>
        <taxon>Bacteria</taxon>
        <taxon>Pseudomonadati</taxon>
        <taxon>Pseudomonadota</taxon>
        <taxon>Alphaproteobacteria</taxon>
        <taxon>Rhodobacterales</taxon>
        <taxon>Roseobacteraceae</taxon>
        <taxon>Litoreibacter</taxon>
    </lineage>
</organism>
<keyword evidence="2" id="KW-0560">Oxidoreductase</keyword>
<dbReference type="FunFam" id="3.40.50.720:FF:000084">
    <property type="entry name" value="Short-chain dehydrogenase reductase"/>
    <property type="match status" value="1"/>
</dbReference>
<keyword evidence="5" id="KW-1185">Reference proteome</keyword>
<proteinExistence type="inferred from homology"/>